<proteinExistence type="predicted"/>
<gene>
    <name evidence="2" type="ORF">SOIL9_45460</name>
</gene>
<organism evidence="2 3">
    <name type="scientific">Gemmata massiliana</name>
    <dbReference type="NCBI Taxonomy" id="1210884"/>
    <lineage>
        <taxon>Bacteria</taxon>
        <taxon>Pseudomonadati</taxon>
        <taxon>Planctomycetota</taxon>
        <taxon>Planctomycetia</taxon>
        <taxon>Gemmatales</taxon>
        <taxon>Gemmataceae</taxon>
        <taxon>Gemmata</taxon>
    </lineage>
</organism>
<protein>
    <submittedName>
        <fullName evidence="2">Uncharacterized protein</fullName>
    </submittedName>
</protein>
<keyword evidence="3" id="KW-1185">Reference proteome</keyword>
<dbReference type="EMBL" id="LR593886">
    <property type="protein sequence ID" value="VTR93168.1"/>
    <property type="molecule type" value="Genomic_DNA"/>
</dbReference>
<dbReference type="Proteomes" id="UP000464178">
    <property type="component" value="Chromosome"/>
</dbReference>
<reference evidence="2 3" key="1">
    <citation type="submission" date="2019-05" db="EMBL/GenBank/DDBJ databases">
        <authorList>
            <consortium name="Science for Life Laboratories"/>
        </authorList>
    </citation>
    <scope>NUCLEOTIDE SEQUENCE [LARGE SCALE GENOMIC DNA]</scope>
    <source>
        <strain evidence="2">Soil9</strain>
    </source>
</reference>
<dbReference type="KEGG" id="gms:SOIL9_45460"/>
<name>A0A6P2CVK1_9BACT</name>
<evidence type="ECO:0000313" key="3">
    <source>
        <dbReference type="Proteomes" id="UP000464178"/>
    </source>
</evidence>
<accession>A0A6P2CVK1</accession>
<feature type="region of interest" description="Disordered" evidence="1">
    <location>
        <begin position="150"/>
        <end position="171"/>
    </location>
</feature>
<dbReference type="AlphaFoldDB" id="A0A6P2CVK1"/>
<sequence length="171" mass="17245">MLRARVATIRLAIAVLALLGQLTPAVALPVSAVLRSHASAAPGCAPIGCACTPIEKALTGCCCSKPEPPSSSDSAPPKSCCKSPEMPKRENAAQAKITSGGKCCCDKKSGTGTATAEPAVPAVVAPLALGDHESRPELPRWASLTTALLLPPPSPPPRTAQAPAELLTTAP</sequence>
<evidence type="ECO:0000313" key="2">
    <source>
        <dbReference type="EMBL" id="VTR93168.1"/>
    </source>
</evidence>
<evidence type="ECO:0000256" key="1">
    <source>
        <dbReference type="SAM" id="MobiDB-lite"/>
    </source>
</evidence>
<dbReference type="RefSeq" id="WP_162667942.1">
    <property type="nucleotide sequence ID" value="NZ_LR593886.1"/>
</dbReference>